<evidence type="ECO:0000256" key="7">
    <source>
        <dbReference type="ARBA" id="ARBA00023015"/>
    </source>
</evidence>
<evidence type="ECO:0000256" key="12">
    <source>
        <dbReference type="SAM" id="MobiDB-lite"/>
    </source>
</evidence>
<keyword evidence="4" id="KW-0677">Repeat</keyword>
<keyword evidence="8" id="KW-0238">DNA-binding</keyword>
<evidence type="ECO:0000256" key="3">
    <source>
        <dbReference type="ARBA" id="ARBA00022723"/>
    </source>
</evidence>
<evidence type="ECO:0000256" key="6">
    <source>
        <dbReference type="ARBA" id="ARBA00022833"/>
    </source>
</evidence>
<feature type="compositionally biased region" description="Acidic residues" evidence="12">
    <location>
        <begin position="244"/>
        <end position="267"/>
    </location>
</feature>
<dbReference type="GO" id="GO:0008270">
    <property type="term" value="F:zinc ion binding"/>
    <property type="evidence" value="ECO:0007669"/>
    <property type="project" value="UniProtKB-KW"/>
</dbReference>
<dbReference type="PANTHER" id="PTHR23235">
    <property type="entry name" value="KRUEPPEL-LIKE TRANSCRIPTION FACTOR"/>
    <property type="match status" value="1"/>
</dbReference>
<feature type="compositionally biased region" description="Polar residues" evidence="12">
    <location>
        <begin position="222"/>
        <end position="239"/>
    </location>
</feature>
<keyword evidence="9" id="KW-0804">Transcription</keyword>
<name>A0A9P6K6Y0_9FUNG</name>
<dbReference type="InterPro" id="IPR013087">
    <property type="entry name" value="Znf_C2H2_type"/>
</dbReference>
<dbReference type="SUPFAM" id="SSF57667">
    <property type="entry name" value="beta-beta-alpha zinc fingers"/>
    <property type="match status" value="2"/>
</dbReference>
<dbReference type="InterPro" id="IPR036236">
    <property type="entry name" value="Znf_C2H2_sf"/>
</dbReference>
<dbReference type="EMBL" id="JAAAXW010000015">
    <property type="protein sequence ID" value="KAF9549881.1"/>
    <property type="molecule type" value="Genomic_DNA"/>
</dbReference>
<proteinExistence type="inferred from homology"/>
<keyword evidence="15" id="KW-1185">Reference proteome</keyword>
<reference evidence="14" key="1">
    <citation type="journal article" date="2020" name="Fungal Divers.">
        <title>Resolving the Mortierellaceae phylogeny through synthesis of multi-gene phylogenetics and phylogenomics.</title>
        <authorList>
            <person name="Vandepol N."/>
            <person name="Liber J."/>
            <person name="Desiro A."/>
            <person name="Na H."/>
            <person name="Kennedy M."/>
            <person name="Barry K."/>
            <person name="Grigoriev I.V."/>
            <person name="Miller A.N."/>
            <person name="O'Donnell K."/>
            <person name="Stajich J.E."/>
            <person name="Bonito G."/>
        </authorList>
    </citation>
    <scope>NUCLEOTIDE SEQUENCE</scope>
    <source>
        <strain evidence="14">NRRL 2591</strain>
    </source>
</reference>
<keyword evidence="6" id="KW-0862">Zinc</keyword>
<sequence>MDIYKDTPKTILTPPMMEPMEEQLPQQQPSEPSSSSSSVPIATTAVSVTAAVAAGIQRQLLPRADAPVLPDAPATTTATTTPIPTAKPKPALSNMTPTGRERKPPRTPKPKKQHACPECSRIFTRRCNLQSHRLTHTNLKPFPCPQCGQSFARIYDMRRHHRIHGQSEDDKPYKCPMCPQAFRRIEPRVRHMLAAHGVTVGSRGVGGHGDADNDGGVAASMMMSTSPTGDSLSSPSLQSHPYDEGDYSDEEEDEEMDVDTEMTEQQL</sequence>
<comment type="similarity">
    <text evidence="2">Belongs to the krueppel C2H2-type zinc-finger protein family.</text>
</comment>
<feature type="compositionally biased region" description="Basic residues" evidence="12">
    <location>
        <begin position="105"/>
        <end position="114"/>
    </location>
</feature>
<feature type="region of interest" description="Disordered" evidence="12">
    <location>
        <begin position="1"/>
        <end position="41"/>
    </location>
</feature>
<evidence type="ECO:0000256" key="9">
    <source>
        <dbReference type="ARBA" id="ARBA00023163"/>
    </source>
</evidence>
<accession>A0A9P6K6Y0</accession>
<dbReference type="PROSITE" id="PS00028">
    <property type="entry name" value="ZINC_FINGER_C2H2_1"/>
    <property type="match status" value="3"/>
</dbReference>
<organism evidence="14 15">
    <name type="scientific">Mortierella hygrophila</name>
    <dbReference type="NCBI Taxonomy" id="979708"/>
    <lineage>
        <taxon>Eukaryota</taxon>
        <taxon>Fungi</taxon>
        <taxon>Fungi incertae sedis</taxon>
        <taxon>Mucoromycota</taxon>
        <taxon>Mortierellomycotina</taxon>
        <taxon>Mortierellomycetes</taxon>
        <taxon>Mortierellales</taxon>
        <taxon>Mortierellaceae</taxon>
        <taxon>Mortierella</taxon>
    </lineage>
</organism>
<evidence type="ECO:0000256" key="5">
    <source>
        <dbReference type="ARBA" id="ARBA00022771"/>
    </source>
</evidence>
<feature type="compositionally biased region" description="Low complexity" evidence="12">
    <location>
        <begin position="22"/>
        <end position="41"/>
    </location>
</feature>
<evidence type="ECO:0000313" key="15">
    <source>
        <dbReference type="Proteomes" id="UP000723463"/>
    </source>
</evidence>
<evidence type="ECO:0000256" key="4">
    <source>
        <dbReference type="ARBA" id="ARBA00022737"/>
    </source>
</evidence>
<dbReference type="Gene3D" id="3.30.160.60">
    <property type="entry name" value="Classic Zinc Finger"/>
    <property type="match status" value="2"/>
</dbReference>
<feature type="region of interest" description="Disordered" evidence="12">
    <location>
        <begin position="61"/>
        <end position="117"/>
    </location>
</feature>
<dbReference type="AlphaFoldDB" id="A0A9P6K6Y0"/>
<keyword evidence="10" id="KW-0539">Nucleus</keyword>
<evidence type="ECO:0000313" key="14">
    <source>
        <dbReference type="EMBL" id="KAF9549881.1"/>
    </source>
</evidence>
<keyword evidence="7" id="KW-0805">Transcription regulation</keyword>
<dbReference type="FunFam" id="3.30.160.60:FF:001156">
    <property type="entry name" value="Zinc finger protein 407"/>
    <property type="match status" value="1"/>
</dbReference>
<feature type="domain" description="C2H2-type" evidence="13">
    <location>
        <begin position="142"/>
        <end position="169"/>
    </location>
</feature>
<evidence type="ECO:0000256" key="11">
    <source>
        <dbReference type="PROSITE-ProRule" id="PRU00042"/>
    </source>
</evidence>
<evidence type="ECO:0000256" key="1">
    <source>
        <dbReference type="ARBA" id="ARBA00004123"/>
    </source>
</evidence>
<keyword evidence="3" id="KW-0479">Metal-binding</keyword>
<dbReference type="GO" id="GO:0005634">
    <property type="term" value="C:nucleus"/>
    <property type="evidence" value="ECO:0007669"/>
    <property type="project" value="UniProtKB-SubCell"/>
</dbReference>
<dbReference type="Proteomes" id="UP000723463">
    <property type="component" value="Unassembled WGS sequence"/>
</dbReference>
<feature type="region of interest" description="Disordered" evidence="12">
    <location>
        <begin position="204"/>
        <end position="267"/>
    </location>
</feature>
<protein>
    <recommendedName>
        <fullName evidence="13">C2H2-type domain-containing protein</fullName>
    </recommendedName>
</protein>
<comment type="caution">
    <text evidence="14">The sequence shown here is derived from an EMBL/GenBank/DDBJ whole genome shotgun (WGS) entry which is preliminary data.</text>
</comment>
<evidence type="ECO:0000259" key="13">
    <source>
        <dbReference type="PROSITE" id="PS50157"/>
    </source>
</evidence>
<dbReference type="PROSITE" id="PS50157">
    <property type="entry name" value="ZINC_FINGER_C2H2_2"/>
    <property type="match status" value="2"/>
</dbReference>
<evidence type="ECO:0000256" key="10">
    <source>
        <dbReference type="ARBA" id="ARBA00023242"/>
    </source>
</evidence>
<evidence type="ECO:0000256" key="2">
    <source>
        <dbReference type="ARBA" id="ARBA00006991"/>
    </source>
</evidence>
<gene>
    <name evidence="14" type="ORF">EC957_002452</name>
</gene>
<dbReference type="Pfam" id="PF00096">
    <property type="entry name" value="zf-C2H2"/>
    <property type="match status" value="2"/>
</dbReference>
<feature type="domain" description="C2H2-type" evidence="13">
    <location>
        <begin position="114"/>
        <end position="141"/>
    </location>
</feature>
<feature type="compositionally biased region" description="Low complexity" evidence="12">
    <location>
        <begin position="64"/>
        <end position="98"/>
    </location>
</feature>
<keyword evidence="5 11" id="KW-0863">Zinc-finger</keyword>
<dbReference type="GO" id="GO:0003677">
    <property type="term" value="F:DNA binding"/>
    <property type="evidence" value="ECO:0007669"/>
    <property type="project" value="UniProtKB-KW"/>
</dbReference>
<comment type="subcellular location">
    <subcellularLocation>
        <location evidence="1">Nucleus</location>
    </subcellularLocation>
</comment>
<evidence type="ECO:0000256" key="8">
    <source>
        <dbReference type="ARBA" id="ARBA00023125"/>
    </source>
</evidence>
<dbReference type="SMART" id="SM00355">
    <property type="entry name" value="ZnF_C2H2"/>
    <property type="match status" value="3"/>
</dbReference>